<comment type="caution">
    <text evidence="2">The sequence shown here is derived from an EMBL/GenBank/DDBJ whole genome shotgun (WGS) entry which is preliminary data.</text>
</comment>
<protein>
    <submittedName>
        <fullName evidence="2">Phage tail protein</fullName>
    </submittedName>
</protein>
<dbReference type="Pfam" id="PF07484">
    <property type="entry name" value="Collar"/>
    <property type="match status" value="1"/>
</dbReference>
<feature type="domain" description="Phage tail collar" evidence="1">
    <location>
        <begin position="9"/>
        <end position="64"/>
    </location>
</feature>
<dbReference type="InterPro" id="IPR037053">
    <property type="entry name" value="Phage_tail_collar_dom_sf"/>
</dbReference>
<gene>
    <name evidence="2" type="ORF">GO493_06350</name>
</gene>
<evidence type="ECO:0000313" key="3">
    <source>
        <dbReference type="Proteomes" id="UP000461730"/>
    </source>
</evidence>
<sequence length="188" mass="19718">MAETPFLSEIVMVSFNFAPKGYALCNGQLLPINQNQPLFALLGTTFGGNGQTNFALPDLRDRAPMHEGNGYTLGSKQGAMANTLNMGTMPQHSHPVTATLTLPTGGAPTTTSSDSTFFATAPAGSPGFSPVADEKMATVQAYDMVRDPAGAPLLSTANTTAQTPFNNVMPYLAINFIIALQGIFPSET</sequence>
<dbReference type="RefSeq" id="WP_157305297.1">
    <property type="nucleotide sequence ID" value="NZ_WRXN01000002.1"/>
</dbReference>
<dbReference type="InterPro" id="IPR011083">
    <property type="entry name" value="Phage_tail_collar_dom"/>
</dbReference>
<dbReference type="AlphaFoldDB" id="A0A7K1U1H7"/>
<organism evidence="2 3">
    <name type="scientific">Chitinophaga tropicalis</name>
    <dbReference type="NCBI Taxonomy" id="2683588"/>
    <lineage>
        <taxon>Bacteria</taxon>
        <taxon>Pseudomonadati</taxon>
        <taxon>Bacteroidota</taxon>
        <taxon>Chitinophagia</taxon>
        <taxon>Chitinophagales</taxon>
        <taxon>Chitinophagaceae</taxon>
        <taxon>Chitinophaga</taxon>
    </lineage>
</organism>
<evidence type="ECO:0000259" key="1">
    <source>
        <dbReference type="Pfam" id="PF07484"/>
    </source>
</evidence>
<dbReference type="SUPFAM" id="SSF88874">
    <property type="entry name" value="Receptor-binding domain of short tail fibre protein gp12"/>
    <property type="match status" value="1"/>
</dbReference>
<keyword evidence="3" id="KW-1185">Reference proteome</keyword>
<dbReference type="EMBL" id="WRXN01000002">
    <property type="protein sequence ID" value="MVT07875.1"/>
    <property type="molecule type" value="Genomic_DNA"/>
</dbReference>
<name>A0A7K1U1H7_9BACT</name>
<evidence type="ECO:0000313" key="2">
    <source>
        <dbReference type="EMBL" id="MVT07875.1"/>
    </source>
</evidence>
<dbReference type="Gene3D" id="3.90.1340.10">
    <property type="entry name" value="Phage tail collar domain"/>
    <property type="match status" value="1"/>
</dbReference>
<proteinExistence type="predicted"/>
<accession>A0A7K1U1H7</accession>
<reference evidence="2 3" key="1">
    <citation type="submission" date="2019-12" db="EMBL/GenBank/DDBJ databases">
        <title>Chitinophaga sp. strain ysch24 (GDMCC 1.1355), whole genome shotgun sequence.</title>
        <authorList>
            <person name="Zhang X."/>
        </authorList>
    </citation>
    <scope>NUCLEOTIDE SEQUENCE [LARGE SCALE GENOMIC DNA]</scope>
    <source>
        <strain evidence="3">ysch24</strain>
    </source>
</reference>
<dbReference type="Proteomes" id="UP000461730">
    <property type="component" value="Unassembled WGS sequence"/>
</dbReference>